<comment type="caution">
    <text evidence="1">The sequence shown here is derived from an EMBL/GenBank/DDBJ whole genome shotgun (WGS) entry which is preliminary data.</text>
</comment>
<name>A0A2T7NJP2_POMCA</name>
<evidence type="ECO:0000313" key="2">
    <source>
        <dbReference type="Proteomes" id="UP000245119"/>
    </source>
</evidence>
<gene>
    <name evidence="1" type="ORF">C0Q70_19554</name>
</gene>
<dbReference type="AlphaFoldDB" id="A0A2T7NJP2"/>
<keyword evidence="2" id="KW-1185">Reference proteome</keyword>
<protein>
    <submittedName>
        <fullName evidence="1">Uncharacterized protein</fullName>
    </submittedName>
</protein>
<evidence type="ECO:0000313" key="1">
    <source>
        <dbReference type="EMBL" id="PVD21381.1"/>
    </source>
</evidence>
<accession>A0A2T7NJP2</accession>
<dbReference type="Proteomes" id="UP000245119">
    <property type="component" value="Linkage Group LG12"/>
</dbReference>
<sequence>MEEFSKNVLEPLRRPVPVGTLKKPRKLHRLKDGIKSEDDLRSQGNYANENNFRINTENNFCSGEAEKQLDINKNDVRGIVFNSLPRICQDNLNEKVGESEDSNLENSYFVDEWAAVVKHTAENTRGYYISPTCGTRAQLSNINRGGKDASYFQNVNAETKSLSPRNPDSKCSNSLNQKPEIKFLKCELPMDDGQPESITIIGTNVQKLTETLSALQRNLCASLIRCDFGKDQLIIEVEELVGESLVCVSFATKGTVFSGDTPCPFKLSTVKGEASQMEYNSQKTSIMLLARGMKEESMEKEMQKRGECVCG</sequence>
<organism evidence="1 2">
    <name type="scientific">Pomacea canaliculata</name>
    <name type="common">Golden apple snail</name>
    <dbReference type="NCBI Taxonomy" id="400727"/>
    <lineage>
        <taxon>Eukaryota</taxon>
        <taxon>Metazoa</taxon>
        <taxon>Spiralia</taxon>
        <taxon>Lophotrochozoa</taxon>
        <taxon>Mollusca</taxon>
        <taxon>Gastropoda</taxon>
        <taxon>Caenogastropoda</taxon>
        <taxon>Architaenioglossa</taxon>
        <taxon>Ampullarioidea</taxon>
        <taxon>Ampullariidae</taxon>
        <taxon>Pomacea</taxon>
    </lineage>
</organism>
<proteinExistence type="predicted"/>
<dbReference type="EMBL" id="PZQS01000012">
    <property type="protein sequence ID" value="PVD21381.1"/>
    <property type="molecule type" value="Genomic_DNA"/>
</dbReference>
<reference evidence="1 2" key="1">
    <citation type="submission" date="2018-04" db="EMBL/GenBank/DDBJ databases">
        <title>The genome of golden apple snail Pomacea canaliculata provides insight into stress tolerance and invasive adaptation.</title>
        <authorList>
            <person name="Liu C."/>
            <person name="Liu B."/>
            <person name="Ren Y."/>
            <person name="Zhang Y."/>
            <person name="Wang H."/>
            <person name="Li S."/>
            <person name="Jiang F."/>
            <person name="Yin L."/>
            <person name="Zhang G."/>
            <person name="Qian W."/>
            <person name="Fan W."/>
        </authorList>
    </citation>
    <scope>NUCLEOTIDE SEQUENCE [LARGE SCALE GENOMIC DNA]</scope>
    <source>
        <strain evidence="1">SZHN2017</strain>
        <tissue evidence="1">Muscle</tissue>
    </source>
</reference>